<dbReference type="STRING" id="1071918.SAMN05421544_11124"/>
<gene>
    <name evidence="2" type="ORF">SAMN05421544_11124</name>
</gene>
<dbReference type="CDD" id="cd00761">
    <property type="entry name" value="Glyco_tranf_GTA_type"/>
    <property type="match status" value="1"/>
</dbReference>
<dbReference type="GO" id="GO:0016740">
    <property type="term" value="F:transferase activity"/>
    <property type="evidence" value="ECO:0007669"/>
    <property type="project" value="UniProtKB-KW"/>
</dbReference>
<organism evidence="2 3">
    <name type="scientific">Riemerella columbipharyngis</name>
    <dbReference type="NCBI Taxonomy" id="1071918"/>
    <lineage>
        <taxon>Bacteria</taxon>
        <taxon>Pseudomonadati</taxon>
        <taxon>Bacteroidota</taxon>
        <taxon>Flavobacteriia</taxon>
        <taxon>Flavobacteriales</taxon>
        <taxon>Weeksellaceae</taxon>
        <taxon>Riemerella</taxon>
    </lineage>
</organism>
<reference evidence="2 3" key="1">
    <citation type="submission" date="2016-10" db="EMBL/GenBank/DDBJ databases">
        <authorList>
            <person name="de Groot N.N."/>
        </authorList>
    </citation>
    <scope>NUCLEOTIDE SEQUENCE [LARGE SCALE GENOMIC DNA]</scope>
    <source>
        <strain evidence="2 3">DSM 24015</strain>
    </source>
</reference>
<sequence>MISICIPVYNFDVRNLVYDLDREITDSKLSAEIILIDDASKGKFLALNKELENKVSKFIYLKENIGRSKIRNLFLQYADRDYLLFLDCDGRIIQKNFIKNYIDFINHNKTTKIIFGGGKKDQGVKPDTKYFLHWYFSKNRENIPFKSRLNNPYASFQTNNFCIYKLLFSKIKFNENLSGYGYEDALFALDLKKNNISIDQIDNPILNDDLETNESYLKKVNQAMDNLSFLIDNQYNVKEIKLAKAYLFLKKYHLNQVLLYLAKPWKKKIEKRLLYTEAHLGFLDIYKLILLCEKQRKAKH</sequence>
<dbReference type="PANTHER" id="PTHR43685">
    <property type="entry name" value="GLYCOSYLTRANSFERASE"/>
    <property type="match status" value="1"/>
</dbReference>
<dbReference type="PANTHER" id="PTHR43685:SF2">
    <property type="entry name" value="GLYCOSYLTRANSFERASE 2-LIKE DOMAIN-CONTAINING PROTEIN"/>
    <property type="match status" value="1"/>
</dbReference>
<evidence type="ECO:0000313" key="3">
    <source>
        <dbReference type="Proteomes" id="UP000198517"/>
    </source>
</evidence>
<dbReference type="RefSeq" id="WP_092736898.1">
    <property type="nucleotide sequence ID" value="NZ_FNAS01000011.1"/>
</dbReference>
<dbReference type="SUPFAM" id="SSF53448">
    <property type="entry name" value="Nucleotide-diphospho-sugar transferases"/>
    <property type="match status" value="1"/>
</dbReference>
<keyword evidence="3" id="KW-1185">Reference proteome</keyword>
<evidence type="ECO:0000259" key="1">
    <source>
        <dbReference type="Pfam" id="PF00535"/>
    </source>
</evidence>
<dbReference type="InterPro" id="IPR050834">
    <property type="entry name" value="Glycosyltransf_2"/>
</dbReference>
<dbReference type="InterPro" id="IPR029044">
    <property type="entry name" value="Nucleotide-diphossugar_trans"/>
</dbReference>
<dbReference type="Pfam" id="PF00535">
    <property type="entry name" value="Glycos_transf_2"/>
    <property type="match status" value="1"/>
</dbReference>
<dbReference type="InterPro" id="IPR001173">
    <property type="entry name" value="Glyco_trans_2-like"/>
</dbReference>
<evidence type="ECO:0000313" key="2">
    <source>
        <dbReference type="EMBL" id="SDE50963.1"/>
    </source>
</evidence>
<protein>
    <submittedName>
        <fullName evidence="2">Glycosyl transferase family 2</fullName>
    </submittedName>
</protein>
<dbReference type="Proteomes" id="UP000198517">
    <property type="component" value="Unassembled WGS sequence"/>
</dbReference>
<dbReference type="Gene3D" id="3.90.550.10">
    <property type="entry name" value="Spore Coat Polysaccharide Biosynthesis Protein SpsA, Chain A"/>
    <property type="match status" value="1"/>
</dbReference>
<dbReference type="EMBL" id="FNAS01000011">
    <property type="protein sequence ID" value="SDE50963.1"/>
    <property type="molecule type" value="Genomic_DNA"/>
</dbReference>
<feature type="domain" description="Glycosyltransferase 2-like" evidence="1">
    <location>
        <begin position="3"/>
        <end position="141"/>
    </location>
</feature>
<keyword evidence="2" id="KW-0808">Transferase</keyword>
<dbReference type="OrthoDB" id="761861at2"/>
<dbReference type="AlphaFoldDB" id="A0A1G7DHI4"/>
<proteinExistence type="predicted"/>
<name>A0A1G7DHI4_9FLAO</name>
<accession>A0A1G7DHI4</accession>